<name>A0A540WXX7_9BACT</name>
<dbReference type="EMBL" id="VIFM01000085">
    <property type="protein sequence ID" value="TQF13866.1"/>
    <property type="molecule type" value="Genomic_DNA"/>
</dbReference>
<evidence type="ECO:0000259" key="2">
    <source>
        <dbReference type="Pfam" id="PF18598"/>
    </source>
</evidence>
<reference evidence="3 4" key="1">
    <citation type="submission" date="2019-06" db="EMBL/GenBank/DDBJ databases">
        <authorList>
            <person name="Livingstone P."/>
            <person name="Whitworth D."/>
        </authorList>
    </citation>
    <scope>NUCLEOTIDE SEQUENCE [LARGE SCALE GENOMIC DNA]</scope>
    <source>
        <strain evidence="3 4">AM401</strain>
    </source>
</reference>
<protein>
    <submittedName>
        <fullName evidence="3">Transcriptional regulator</fullName>
    </submittedName>
</protein>
<evidence type="ECO:0000256" key="1">
    <source>
        <dbReference type="SAM" id="MobiDB-lite"/>
    </source>
</evidence>
<dbReference type="OrthoDB" id="158903at2"/>
<dbReference type="Gene3D" id="1.10.357.10">
    <property type="entry name" value="Tetracycline Repressor, domain 2"/>
    <property type="match status" value="1"/>
</dbReference>
<comment type="caution">
    <text evidence="3">The sequence shown here is derived from an EMBL/GenBank/DDBJ whole genome shotgun (WGS) entry which is preliminary data.</text>
</comment>
<keyword evidence="4" id="KW-1185">Reference proteome</keyword>
<proteinExistence type="predicted"/>
<evidence type="ECO:0000313" key="3">
    <source>
        <dbReference type="EMBL" id="TQF13866.1"/>
    </source>
</evidence>
<dbReference type="AlphaFoldDB" id="A0A540WXX7"/>
<dbReference type="Proteomes" id="UP000315369">
    <property type="component" value="Unassembled WGS sequence"/>
</dbReference>
<dbReference type="InterPro" id="IPR041485">
    <property type="entry name" value="TetR_C_36"/>
</dbReference>
<feature type="domain" description="QsdR TetR regulatory C-terminal" evidence="2">
    <location>
        <begin position="114"/>
        <end position="224"/>
    </location>
</feature>
<feature type="compositionally biased region" description="Basic and acidic residues" evidence="1">
    <location>
        <begin position="1"/>
        <end position="30"/>
    </location>
</feature>
<gene>
    <name evidence="3" type="ORF">FJV41_21610</name>
</gene>
<dbReference type="RefSeq" id="WP_141644419.1">
    <property type="nucleotide sequence ID" value="NZ_VIFM01000085.1"/>
</dbReference>
<dbReference type="Pfam" id="PF18598">
    <property type="entry name" value="TetR_C_36"/>
    <property type="match status" value="1"/>
</dbReference>
<feature type="region of interest" description="Disordered" evidence="1">
    <location>
        <begin position="1"/>
        <end position="32"/>
    </location>
</feature>
<evidence type="ECO:0000313" key="4">
    <source>
        <dbReference type="Proteomes" id="UP000315369"/>
    </source>
</evidence>
<accession>A0A540WXX7</accession>
<organism evidence="3 4">
    <name type="scientific">Myxococcus llanfairpwllgwyngyllgogerychwyrndrobwllllantysiliogogogochensis</name>
    <dbReference type="NCBI Taxonomy" id="2590453"/>
    <lineage>
        <taxon>Bacteria</taxon>
        <taxon>Pseudomonadati</taxon>
        <taxon>Myxococcota</taxon>
        <taxon>Myxococcia</taxon>
        <taxon>Myxococcales</taxon>
        <taxon>Cystobacterineae</taxon>
        <taxon>Myxococcaceae</taxon>
        <taxon>Myxococcus</taxon>
    </lineage>
</organism>
<sequence length="235" mass="26840">MKRTRVKDSRRATKEAPSRTRRPASREKARARVTPLSQRLEVPSRATPQDLFSLAMRWWNEGERFDIGRMAQELGVSRATVFRWAGTRELLYGEVLSFRFEAALTAARSEFQGEGTAYVADVTQRLIHLIVEDAPLRRFIQQDSEYAMRVLMSKSSRVEERCAASIRRALEEGVREKRLRPAMGLEALSNVIVRVGQFFLYRDALTGDPPDVQAAITATLILLTAEEGDARWNRR</sequence>